<sequence length="350" mass="41485">MILVLVYHKVIKYPTFDLWWKTFDLQCSILKKHFKVITLDQVVEALSSGKLPKEPSVAITFDDGYADNYIYAYPILKKHRLKATLFVASSRIIKESGKRKNLEDYWKGKVSFRELYSPKSMWQANYLFLKEGKEADFLTQEELLSMMDVFEIGWHSKYHTKDFFQEKLIDIFDGKNYHWSVIHAYGEEPVKGFPLFPMKGSLCVLRGKVREEVKTFVKSLDDKFFQRKNWKEELRKELLKNFDSFLEFETQEERTERIRKEIEESIQDLKSITKVDVVHSAYPFGDYDPLLKEELSKRFVSAFTTEKRYITLQEDVHLLPRITVPKDMWSFLAILGKFLGSFLVRSGLRR</sequence>
<dbReference type="Pfam" id="PF01522">
    <property type="entry name" value="Polysacc_deac_1"/>
    <property type="match status" value="1"/>
</dbReference>
<evidence type="ECO:0000256" key="1">
    <source>
        <dbReference type="ARBA" id="ARBA00004613"/>
    </source>
</evidence>
<dbReference type="PROSITE" id="PS51677">
    <property type="entry name" value="NODB"/>
    <property type="match status" value="1"/>
</dbReference>
<dbReference type="AlphaFoldDB" id="A0A285NPW1"/>
<dbReference type="CDD" id="cd10969">
    <property type="entry name" value="CE4_Ecf1_like_5s"/>
    <property type="match status" value="1"/>
</dbReference>
<dbReference type="InterPro" id="IPR011330">
    <property type="entry name" value="Glyco_hydro/deAcase_b/a-brl"/>
</dbReference>
<dbReference type="InterPro" id="IPR002509">
    <property type="entry name" value="NODB_dom"/>
</dbReference>
<evidence type="ECO:0000256" key="2">
    <source>
        <dbReference type="ARBA" id="ARBA00022729"/>
    </source>
</evidence>
<comment type="subcellular location">
    <subcellularLocation>
        <location evidence="1">Secreted</location>
    </subcellularLocation>
</comment>
<keyword evidence="5" id="KW-1185">Reference proteome</keyword>
<reference evidence="5" key="1">
    <citation type="submission" date="2017-09" db="EMBL/GenBank/DDBJ databases">
        <authorList>
            <person name="Varghese N."/>
            <person name="Submissions S."/>
        </authorList>
    </citation>
    <scope>NUCLEOTIDE SEQUENCE [LARGE SCALE GENOMIC DNA]</scope>
    <source>
        <strain evidence="5">DSM 2913</strain>
    </source>
</reference>
<dbReference type="PANTHER" id="PTHR34216:SF3">
    <property type="entry name" value="POLY-BETA-1,6-N-ACETYL-D-GLUCOSAMINE N-DEACETYLASE"/>
    <property type="match status" value="1"/>
</dbReference>
<dbReference type="InterPro" id="IPR051398">
    <property type="entry name" value="Polysacch_Deacetylase"/>
</dbReference>
<dbReference type="GO" id="GO:0005576">
    <property type="term" value="C:extracellular region"/>
    <property type="evidence" value="ECO:0007669"/>
    <property type="project" value="UniProtKB-SubCell"/>
</dbReference>
<gene>
    <name evidence="4" type="ORF">SAMN06265353_0113</name>
</gene>
<evidence type="ECO:0000259" key="3">
    <source>
        <dbReference type="PROSITE" id="PS51677"/>
    </source>
</evidence>
<dbReference type="OrthoDB" id="9778320at2"/>
<keyword evidence="2" id="KW-0732">Signal</keyword>
<evidence type="ECO:0000313" key="5">
    <source>
        <dbReference type="Proteomes" id="UP000218627"/>
    </source>
</evidence>
<feature type="domain" description="NodB homology" evidence="3">
    <location>
        <begin position="55"/>
        <end position="350"/>
    </location>
</feature>
<dbReference type="RefSeq" id="WP_096600012.1">
    <property type="nucleotide sequence ID" value="NZ_OBEN01000001.1"/>
</dbReference>
<dbReference type="EMBL" id="OBEN01000001">
    <property type="protein sequence ID" value="SNZ11007.1"/>
    <property type="molecule type" value="Genomic_DNA"/>
</dbReference>
<organism evidence="4 5">
    <name type="scientific">Hydrogenobacter hydrogenophilus</name>
    <dbReference type="NCBI Taxonomy" id="35835"/>
    <lineage>
        <taxon>Bacteria</taxon>
        <taxon>Pseudomonadati</taxon>
        <taxon>Aquificota</taxon>
        <taxon>Aquificia</taxon>
        <taxon>Aquificales</taxon>
        <taxon>Aquificaceae</taxon>
        <taxon>Hydrogenobacter</taxon>
    </lineage>
</organism>
<dbReference type="GO" id="GO:0016810">
    <property type="term" value="F:hydrolase activity, acting on carbon-nitrogen (but not peptide) bonds"/>
    <property type="evidence" value="ECO:0007669"/>
    <property type="project" value="InterPro"/>
</dbReference>
<proteinExistence type="predicted"/>
<accession>A0A285NPW1</accession>
<dbReference type="SUPFAM" id="SSF88713">
    <property type="entry name" value="Glycoside hydrolase/deacetylase"/>
    <property type="match status" value="1"/>
</dbReference>
<evidence type="ECO:0000313" key="4">
    <source>
        <dbReference type="EMBL" id="SNZ11007.1"/>
    </source>
</evidence>
<name>A0A285NPW1_9AQUI</name>
<dbReference type="PANTHER" id="PTHR34216">
    <property type="match status" value="1"/>
</dbReference>
<dbReference type="Proteomes" id="UP000218627">
    <property type="component" value="Unassembled WGS sequence"/>
</dbReference>
<protein>
    <submittedName>
        <fullName evidence="4">Polysaccharide deacetylase</fullName>
    </submittedName>
</protein>
<dbReference type="Gene3D" id="3.20.20.370">
    <property type="entry name" value="Glycoside hydrolase/deacetylase"/>
    <property type="match status" value="1"/>
</dbReference>
<dbReference type="GO" id="GO:0005975">
    <property type="term" value="P:carbohydrate metabolic process"/>
    <property type="evidence" value="ECO:0007669"/>
    <property type="project" value="InterPro"/>
</dbReference>